<keyword evidence="3 6" id="KW-0717">Septation</keyword>
<dbReference type="GO" id="GO:0000902">
    <property type="term" value="P:cell morphogenesis"/>
    <property type="evidence" value="ECO:0007669"/>
    <property type="project" value="InterPro"/>
</dbReference>
<evidence type="ECO:0000256" key="3">
    <source>
        <dbReference type="ARBA" id="ARBA00023210"/>
    </source>
</evidence>
<comment type="subunit">
    <text evidence="6">Interacts with MinD and FtsZ.</text>
</comment>
<evidence type="ECO:0000259" key="8">
    <source>
        <dbReference type="Pfam" id="PF05209"/>
    </source>
</evidence>
<dbReference type="EMBL" id="CP154858">
    <property type="protein sequence ID" value="XDT73868.1"/>
    <property type="molecule type" value="Genomic_DNA"/>
</dbReference>
<reference evidence="9" key="1">
    <citation type="submission" date="2024-05" db="EMBL/GenBank/DDBJ databases">
        <title>Genome sequencing of novel strain.</title>
        <authorList>
            <person name="Ganbat D."/>
            <person name="Ganbat S."/>
            <person name="Lee S.-J."/>
        </authorList>
    </citation>
    <scope>NUCLEOTIDE SEQUENCE</scope>
    <source>
        <strain evidence="9">SMD15-11</strain>
    </source>
</reference>
<dbReference type="GO" id="GO:1901891">
    <property type="term" value="P:regulation of cell septum assembly"/>
    <property type="evidence" value="ECO:0007669"/>
    <property type="project" value="InterPro"/>
</dbReference>
<feature type="domain" description="Septum formation inhibitor MinC C-terminal" evidence="7">
    <location>
        <begin position="127"/>
        <end position="227"/>
    </location>
</feature>
<dbReference type="GO" id="GO:0000917">
    <property type="term" value="P:division septum assembly"/>
    <property type="evidence" value="ECO:0007669"/>
    <property type="project" value="UniProtKB-KW"/>
</dbReference>
<dbReference type="Pfam" id="PF03775">
    <property type="entry name" value="MinC_C"/>
    <property type="match status" value="1"/>
</dbReference>
<keyword evidence="2 6" id="KW-0132">Cell division</keyword>
<evidence type="ECO:0000259" key="7">
    <source>
        <dbReference type="Pfam" id="PF03775"/>
    </source>
</evidence>
<dbReference type="InterPro" id="IPR036145">
    <property type="entry name" value="MinC_C_sf"/>
</dbReference>
<dbReference type="Gene3D" id="2.160.20.70">
    <property type="match status" value="1"/>
</dbReference>
<comment type="similarity">
    <text evidence="1 6">Belongs to the MinC family.</text>
</comment>
<dbReference type="PANTHER" id="PTHR34108:SF1">
    <property type="entry name" value="SEPTUM SITE-DETERMINING PROTEIN MINC"/>
    <property type="match status" value="1"/>
</dbReference>
<dbReference type="SUPFAM" id="SSF63848">
    <property type="entry name" value="Cell-division inhibitor MinC, C-terminal domain"/>
    <property type="match status" value="1"/>
</dbReference>
<dbReference type="GO" id="GO:0051302">
    <property type="term" value="P:regulation of cell division"/>
    <property type="evidence" value="ECO:0007669"/>
    <property type="project" value="InterPro"/>
</dbReference>
<evidence type="ECO:0000256" key="2">
    <source>
        <dbReference type="ARBA" id="ARBA00022618"/>
    </source>
</evidence>
<dbReference type="RefSeq" id="WP_369602846.1">
    <property type="nucleotide sequence ID" value="NZ_CP154858.1"/>
</dbReference>
<dbReference type="InterPro" id="IPR007874">
    <property type="entry name" value="MinC_N"/>
</dbReference>
<evidence type="ECO:0000256" key="4">
    <source>
        <dbReference type="ARBA" id="ARBA00023306"/>
    </source>
</evidence>
<dbReference type="AlphaFoldDB" id="A0AB39V0D5"/>
<proteinExistence type="inferred from homology"/>
<feature type="domain" description="Septum formation inhibitor MinC N-terminal" evidence="8">
    <location>
        <begin position="6"/>
        <end position="76"/>
    </location>
</feature>
<comment type="function">
    <text evidence="5 6">Cell division inhibitor that blocks the formation of polar Z ring septums. Rapidly oscillates between the poles of the cell to destabilize FtsZ filaments that have formed before they mature into polar Z rings. Prevents FtsZ polymerization.</text>
</comment>
<dbReference type="PANTHER" id="PTHR34108">
    <property type="entry name" value="SEPTUM SITE-DETERMINING PROTEIN MINC"/>
    <property type="match status" value="1"/>
</dbReference>
<name>A0AB39V0D5_9GAMM</name>
<dbReference type="KEGG" id="tcd:AAIA72_07830"/>
<keyword evidence="4 6" id="KW-0131">Cell cycle</keyword>
<dbReference type="InterPro" id="IPR013033">
    <property type="entry name" value="MinC"/>
</dbReference>
<dbReference type="HAMAP" id="MF_00267">
    <property type="entry name" value="MinC"/>
    <property type="match status" value="1"/>
</dbReference>
<gene>
    <name evidence="6 9" type="primary">minC</name>
    <name evidence="9" type="ORF">AAIA72_07830</name>
</gene>
<dbReference type="Pfam" id="PF05209">
    <property type="entry name" value="MinC_N"/>
    <property type="match status" value="1"/>
</dbReference>
<organism evidence="9">
    <name type="scientific">Thermohahella caldifontis</name>
    <dbReference type="NCBI Taxonomy" id="3142973"/>
    <lineage>
        <taxon>Bacteria</taxon>
        <taxon>Pseudomonadati</taxon>
        <taxon>Pseudomonadota</taxon>
        <taxon>Gammaproteobacteria</taxon>
        <taxon>Oceanospirillales</taxon>
        <taxon>Hahellaceae</taxon>
        <taxon>Thermohahella</taxon>
    </lineage>
</organism>
<evidence type="ECO:0000313" key="9">
    <source>
        <dbReference type="EMBL" id="XDT73868.1"/>
    </source>
</evidence>
<protein>
    <recommendedName>
        <fullName evidence="6">Probable septum site-determining protein MinC</fullName>
    </recommendedName>
</protein>
<dbReference type="InterPro" id="IPR005526">
    <property type="entry name" value="Septum_form_inhib_MinC_C"/>
</dbReference>
<accession>A0AB39V0D5</accession>
<evidence type="ECO:0000256" key="6">
    <source>
        <dbReference type="HAMAP-Rule" id="MF_00267"/>
    </source>
</evidence>
<sequence length="230" mass="24517">MSAPLRIRASRAMLTTLEILETDPETIRTFLHDQARQAPDLFRHMPAVLDLSAVETDLDPSALARLTEAVSGCGVRLAAVHTRSDDLRAAADALGLGDLHLQAVRETTATPPAAPAPAAAEPVASKVITQPVRSGQQIYARGTDLIVLGPVSAGAELLADGHIHVYGPLRGRALAGVHGRSDARIFCQHLEAELVSIAGQYKISEDLQATQWKQPAQIRLEADRLVVSAL</sequence>
<dbReference type="NCBIfam" id="TIGR01222">
    <property type="entry name" value="minC"/>
    <property type="match status" value="1"/>
</dbReference>
<dbReference type="InterPro" id="IPR016098">
    <property type="entry name" value="CAP/MinC_C"/>
</dbReference>
<evidence type="ECO:0000256" key="5">
    <source>
        <dbReference type="ARBA" id="ARBA00025606"/>
    </source>
</evidence>
<dbReference type="Gene3D" id="3.30.70.260">
    <property type="match status" value="1"/>
</dbReference>
<evidence type="ECO:0000256" key="1">
    <source>
        <dbReference type="ARBA" id="ARBA00006291"/>
    </source>
</evidence>